<feature type="region of interest" description="Disordered" evidence="1">
    <location>
        <begin position="59"/>
        <end position="151"/>
    </location>
</feature>
<dbReference type="AlphaFoldDB" id="A0A6G1HQI0"/>
<proteinExistence type="predicted"/>
<gene>
    <name evidence="2" type="ORF">EJ06DRAFT_119369</name>
</gene>
<reference evidence="2" key="1">
    <citation type="journal article" date="2020" name="Stud. Mycol.">
        <title>101 Dothideomycetes genomes: a test case for predicting lifestyles and emergence of pathogens.</title>
        <authorList>
            <person name="Haridas S."/>
            <person name="Albert R."/>
            <person name="Binder M."/>
            <person name="Bloem J."/>
            <person name="Labutti K."/>
            <person name="Salamov A."/>
            <person name="Andreopoulos B."/>
            <person name="Baker S."/>
            <person name="Barry K."/>
            <person name="Bills G."/>
            <person name="Bluhm B."/>
            <person name="Cannon C."/>
            <person name="Castanera R."/>
            <person name="Culley D."/>
            <person name="Daum C."/>
            <person name="Ezra D."/>
            <person name="Gonzalez J."/>
            <person name="Henrissat B."/>
            <person name="Kuo A."/>
            <person name="Liang C."/>
            <person name="Lipzen A."/>
            <person name="Lutzoni F."/>
            <person name="Magnuson J."/>
            <person name="Mondo S."/>
            <person name="Nolan M."/>
            <person name="Ohm R."/>
            <person name="Pangilinan J."/>
            <person name="Park H.-J."/>
            <person name="Ramirez L."/>
            <person name="Alfaro M."/>
            <person name="Sun H."/>
            <person name="Tritt A."/>
            <person name="Yoshinaga Y."/>
            <person name="Zwiers L.-H."/>
            <person name="Turgeon B."/>
            <person name="Goodwin S."/>
            <person name="Spatafora J."/>
            <person name="Crous P."/>
            <person name="Grigoriev I."/>
        </authorList>
    </citation>
    <scope>NUCLEOTIDE SEQUENCE</scope>
    <source>
        <strain evidence="2">CBS 262.69</strain>
    </source>
</reference>
<organism evidence="2 3">
    <name type="scientific">Trichodelitschia bisporula</name>
    <dbReference type="NCBI Taxonomy" id="703511"/>
    <lineage>
        <taxon>Eukaryota</taxon>
        <taxon>Fungi</taxon>
        <taxon>Dikarya</taxon>
        <taxon>Ascomycota</taxon>
        <taxon>Pezizomycotina</taxon>
        <taxon>Dothideomycetes</taxon>
        <taxon>Dothideomycetes incertae sedis</taxon>
        <taxon>Phaeotrichales</taxon>
        <taxon>Phaeotrichaceae</taxon>
        <taxon>Trichodelitschia</taxon>
    </lineage>
</organism>
<name>A0A6G1HQI0_9PEZI</name>
<feature type="compositionally biased region" description="Low complexity" evidence="1">
    <location>
        <begin position="86"/>
        <end position="99"/>
    </location>
</feature>
<keyword evidence="3" id="KW-1185">Reference proteome</keyword>
<dbReference type="EMBL" id="ML996701">
    <property type="protein sequence ID" value="KAF2398005.1"/>
    <property type="molecule type" value="Genomic_DNA"/>
</dbReference>
<protein>
    <submittedName>
        <fullName evidence="2">Uncharacterized protein</fullName>
    </submittedName>
</protein>
<evidence type="ECO:0000313" key="2">
    <source>
        <dbReference type="EMBL" id="KAF2398005.1"/>
    </source>
</evidence>
<evidence type="ECO:0000256" key="1">
    <source>
        <dbReference type="SAM" id="MobiDB-lite"/>
    </source>
</evidence>
<accession>A0A6G1HQI0</accession>
<sequence>MRRCDISNWCEDARLMLAPDTRPPYCNPRAANTCISPLSAQSPSTTRMPLFPLLRQAPRQAGLAAHPPRTEPANGMPRYARRGHPARPASSGGASRSSRLPPTFAALLDTSSPHSLHRHRYPHPSGHPHGPVGARPTEEKSGDLPPCPRNIRAPRRGRTCYVSLSWLIGNAVQQRRAGPLRQRQGRAARAQPVLSRLPALRSAVGSPNSGPRAVGAAWPTRFCQSLGRRAAQDSPTRLSCERAPAP</sequence>
<dbReference type="Proteomes" id="UP000799640">
    <property type="component" value="Unassembled WGS sequence"/>
</dbReference>
<evidence type="ECO:0000313" key="3">
    <source>
        <dbReference type="Proteomes" id="UP000799640"/>
    </source>
</evidence>